<dbReference type="Gene3D" id="1.10.10.60">
    <property type="entry name" value="Homeodomain-like"/>
    <property type="match status" value="1"/>
</dbReference>
<dbReference type="PANTHER" id="PTHR43874">
    <property type="entry name" value="TWO-COMPONENT RESPONSE REGULATOR"/>
    <property type="match status" value="1"/>
</dbReference>
<dbReference type="PROSITE" id="PS50110">
    <property type="entry name" value="RESPONSE_REGULATORY"/>
    <property type="match status" value="1"/>
</dbReference>
<name>W9RKK4_9ROSA</name>
<dbReference type="InterPro" id="IPR009057">
    <property type="entry name" value="Homeodomain-like_sf"/>
</dbReference>
<evidence type="ECO:0000256" key="4">
    <source>
        <dbReference type="ARBA" id="ARBA00023163"/>
    </source>
</evidence>
<dbReference type="SUPFAM" id="SSF52172">
    <property type="entry name" value="CheY-like"/>
    <property type="match status" value="1"/>
</dbReference>
<keyword evidence="6" id="KW-0597">Phosphoprotein</keyword>
<dbReference type="PANTHER" id="PTHR43874:SF67">
    <property type="entry name" value="TWO-COMPONENT RESPONSE REGULATOR ARR2"/>
    <property type="match status" value="1"/>
</dbReference>
<evidence type="ECO:0000259" key="8">
    <source>
        <dbReference type="PROSITE" id="PS50110"/>
    </source>
</evidence>
<dbReference type="SUPFAM" id="SSF46689">
    <property type="entry name" value="Homeodomain-like"/>
    <property type="match status" value="1"/>
</dbReference>
<feature type="region of interest" description="Disordered" evidence="7">
    <location>
        <begin position="295"/>
        <end position="318"/>
    </location>
</feature>
<dbReference type="GO" id="GO:0005634">
    <property type="term" value="C:nucleus"/>
    <property type="evidence" value="ECO:0007669"/>
    <property type="project" value="UniProtKB-SubCell"/>
</dbReference>
<accession>W9RKK4</accession>
<evidence type="ECO:0000313" key="9">
    <source>
        <dbReference type="EMBL" id="EXB95719.1"/>
    </source>
</evidence>
<dbReference type="InterPro" id="IPR006447">
    <property type="entry name" value="Myb_dom_plants"/>
</dbReference>
<evidence type="ECO:0000256" key="2">
    <source>
        <dbReference type="ARBA" id="ARBA00023012"/>
    </source>
</evidence>
<proteinExistence type="predicted"/>
<dbReference type="FunFam" id="1.10.10.60:FF:000007">
    <property type="entry name" value="Two-component response regulator"/>
    <property type="match status" value="1"/>
</dbReference>
<feature type="region of interest" description="Disordered" evidence="7">
    <location>
        <begin position="252"/>
        <end position="279"/>
    </location>
</feature>
<dbReference type="AlphaFoldDB" id="W9RKK4"/>
<dbReference type="InterPro" id="IPR001789">
    <property type="entry name" value="Sig_transdc_resp-reg_receiver"/>
</dbReference>
<gene>
    <name evidence="9" type="ORF">L484_007469</name>
</gene>
<dbReference type="Gene3D" id="3.40.50.2300">
    <property type="match status" value="1"/>
</dbReference>
<feature type="compositionally biased region" description="Basic and acidic residues" evidence="7">
    <location>
        <begin position="258"/>
        <end position="270"/>
    </location>
</feature>
<keyword evidence="3" id="KW-0805">Transcription regulation</keyword>
<dbReference type="GO" id="GO:0000160">
    <property type="term" value="P:phosphorelay signal transduction system"/>
    <property type="evidence" value="ECO:0007669"/>
    <property type="project" value="UniProtKB-KW"/>
</dbReference>
<evidence type="ECO:0000256" key="1">
    <source>
        <dbReference type="ARBA" id="ARBA00004123"/>
    </source>
</evidence>
<evidence type="ECO:0000256" key="7">
    <source>
        <dbReference type="SAM" id="MobiDB-lite"/>
    </source>
</evidence>
<dbReference type="eggNOG" id="KOG1601">
    <property type="taxonomic scope" value="Eukaryota"/>
</dbReference>
<evidence type="ECO:0000256" key="3">
    <source>
        <dbReference type="ARBA" id="ARBA00023015"/>
    </source>
</evidence>
<feature type="domain" description="Response regulatory" evidence="8">
    <location>
        <begin position="28"/>
        <end position="144"/>
    </location>
</feature>
<dbReference type="InterPro" id="IPR045279">
    <property type="entry name" value="ARR-like"/>
</dbReference>
<evidence type="ECO:0000256" key="6">
    <source>
        <dbReference type="PROSITE-ProRule" id="PRU00169"/>
    </source>
</evidence>
<dbReference type="Proteomes" id="UP000030645">
    <property type="component" value="Unassembled WGS sequence"/>
</dbReference>
<dbReference type="EMBL" id="KE345220">
    <property type="protein sequence ID" value="EXB95719.1"/>
    <property type="molecule type" value="Genomic_DNA"/>
</dbReference>
<dbReference type="STRING" id="981085.W9RKK4"/>
<comment type="subcellular location">
    <subcellularLocation>
        <location evidence="1">Nucleus</location>
    </subcellularLocation>
</comment>
<organism evidence="9 10">
    <name type="scientific">Morus notabilis</name>
    <dbReference type="NCBI Taxonomy" id="981085"/>
    <lineage>
        <taxon>Eukaryota</taxon>
        <taxon>Viridiplantae</taxon>
        <taxon>Streptophyta</taxon>
        <taxon>Embryophyta</taxon>
        <taxon>Tracheophyta</taxon>
        <taxon>Spermatophyta</taxon>
        <taxon>Magnoliopsida</taxon>
        <taxon>eudicotyledons</taxon>
        <taxon>Gunneridae</taxon>
        <taxon>Pentapetalae</taxon>
        <taxon>rosids</taxon>
        <taxon>fabids</taxon>
        <taxon>Rosales</taxon>
        <taxon>Moraceae</taxon>
        <taxon>Moreae</taxon>
        <taxon>Morus</taxon>
    </lineage>
</organism>
<sequence>MEDNSKGKSIAVPEIRNFTSDKLPLEVRVLVLEHDDRYLSTLETVLKSRGYGVIKCQQAKAALSLLVEDKSRYDVIISDAHLPDMDGLKLLLEKVGLEMGLPVVLILPEKKRDSILMGLLNGDCGYLIKPITSESLGQMLEQMSINKENGVRVLVVGDAESQEITDTIPPRDHELQENFPATSNEADASYDVTKAKKPRLVWTAELHNKFDMAVKQLLPKNAVPKKILECMQNMGVTNLTRENVASHLQKYRIHRKRDHEGRRKALDDLQRTSVEQSHASDGMFESIQSYTGPDQLPFPSLALDSNSNHDAPDLPNHASINPLDSSVQAMVSSHKKLMANQLSDHNDGTVLVYNNWTVPAMQPNLQTNETPAQYFGINTNITDRQYCQSSEAGPSGQIMIDGAENIGNWSFDFSECENINVADTVNCSIENNAAVLEYLRMSRQYNGIPDLQSTSSDRMNSNGTIYGNNNSFVAGPVAGEEYYVNYGINAPYCTDIHVDGNAYNSYQNLVQPEQRYDGNDFMQKPFIQQSGSGLAKTK</sequence>
<dbReference type="NCBIfam" id="TIGR01557">
    <property type="entry name" value="myb_SHAQKYF"/>
    <property type="match status" value="1"/>
</dbReference>
<keyword evidence="10" id="KW-1185">Reference proteome</keyword>
<reference evidence="10" key="1">
    <citation type="submission" date="2013-01" db="EMBL/GenBank/DDBJ databases">
        <title>Draft Genome Sequence of a Mulberry Tree, Morus notabilis C.K. Schneid.</title>
        <authorList>
            <person name="He N."/>
            <person name="Zhao S."/>
        </authorList>
    </citation>
    <scope>NUCLEOTIDE SEQUENCE</scope>
</reference>
<keyword evidence="5" id="KW-0539">Nucleus</keyword>
<dbReference type="GO" id="GO:0009736">
    <property type="term" value="P:cytokinin-activated signaling pathway"/>
    <property type="evidence" value="ECO:0007669"/>
    <property type="project" value="InterPro"/>
</dbReference>
<evidence type="ECO:0000313" key="10">
    <source>
        <dbReference type="Proteomes" id="UP000030645"/>
    </source>
</evidence>
<dbReference type="InterPro" id="IPR011006">
    <property type="entry name" value="CheY-like_superfamily"/>
</dbReference>
<keyword evidence="2" id="KW-0902">Two-component regulatory system</keyword>
<dbReference type="GO" id="GO:0003677">
    <property type="term" value="F:DNA binding"/>
    <property type="evidence" value="ECO:0007669"/>
    <property type="project" value="InterPro"/>
</dbReference>
<evidence type="ECO:0000256" key="5">
    <source>
        <dbReference type="ARBA" id="ARBA00023242"/>
    </source>
</evidence>
<protein>
    <submittedName>
        <fullName evidence="9">Two-component response regulator</fullName>
    </submittedName>
</protein>
<dbReference type="SMART" id="SM00448">
    <property type="entry name" value="REC"/>
    <property type="match status" value="1"/>
</dbReference>
<feature type="modified residue" description="4-aspartylphosphate" evidence="6">
    <location>
        <position position="79"/>
    </location>
</feature>
<dbReference type="Pfam" id="PF00072">
    <property type="entry name" value="Response_reg"/>
    <property type="match status" value="1"/>
</dbReference>
<keyword evidence="4" id="KW-0804">Transcription</keyword>